<accession>A0AAV8XEU1</accession>
<proteinExistence type="predicted"/>
<evidence type="ECO:0000256" key="2">
    <source>
        <dbReference type="ARBA" id="ARBA00022801"/>
    </source>
</evidence>
<comment type="caution">
    <text evidence="5">The sequence shown here is derived from an EMBL/GenBank/DDBJ whole genome shotgun (WGS) entry which is preliminary data.</text>
</comment>
<dbReference type="EMBL" id="JANEYF010003318">
    <property type="protein sequence ID" value="KAJ8937462.1"/>
    <property type="molecule type" value="Genomic_DNA"/>
</dbReference>
<dbReference type="SUPFAM" id="SSF46934">
    <property type="entry name" value="UBA-like"/>
    <property type="match status" value="1"/>
</dbReference>
<keyword evidence="2" id="KW-0378">Hydrolase</keyword>
<evidence type="ECO:0000313" key="5">
    <source>
        <dbReference type="EMBL" id="KAJ8937462.1"/>
    </source>
</evidence>
<reference evidence="5" key="1">
    <citation type="journal article" date="2023" name="Insect Mol. Biol.">
        <title>Genome sequencing provides insights into the evolution of gene families encoding plant cell wall-degrading enzymes in longhorned beetles.</title>
        <authorList>
            <person name="Shin N.R."/>
            <person name="Okamura Y."/>
            <person name="Kirsch R."/>
            <person name="Pauchet Y."/>
        </authorList>
    </citation>
    <scope>NUCLEOTIDE SEQUENCE</scope>
    <source>
        <strain evidence="5">RBIC_L_NR</strain>
    </source>
</reference>
<feature type="region of interest" description="Disordered" evidence="4">
    <location>
        <begin position="37"/>
        <end position="59"/>
    </location>
</feature>
<dbReference type="Proteomes" id="UP001162156">
    <property type="component" value="Unassembled WGS sequence"/>
</dbReference>
<dbReference type="Gene3D" id="3.40.1490.10">
    <property type="entry name" value="Bit1"/>
    <property type="match status" value="1"/>
</dbReference>
<gene>
    <name evidence="5" type="ORF">NQ314_011851</name>
</gene>
<organism evidence="5 6">
    <name type="scientific">Rhamnusium bicolor</name>
    <dbReference type="NCBI Taxonomy" id="1586634"/>
    <lineage>
        <taxon>Eukaryota</taxon>
        <taxon>Metazoa</taxon>
        <taxon>Ecdysozoa</taxon>
        <taxon>Arthropoda</taxon>
        <taxon>Hexapoda</taxon>
        <taxon>Insecta</taxon>
        <taxon>Pterygota</taxon>
        <taxon>Neoptera</taxon>
        <taxon>Endopterygota</taxon>
        <taxon>Coleoptera</taxon>
        <taxon>Polyphaga</taxon>
        <taxon>Cucujiformia</taxon>
        <taxon>Chrysomeloidea</taxon>
        <taxon>Cerambycidae</taxon>
        <taxon>Lepturinae</taxon>
        <taxon>Rhagiini</taxon>
        <taxon>Rhamnusium</taxon>
    </lineage>
</organism>
<dbReference type="InterPro" id="IPR002833">
    <property type="entry name" value="PTH2"/>
</dbReference>
<protein>
    <recommendedName>
        <fullName evidence="1">peptidyl-tRNA hydrolase</fullName>
        <ecNumber evidence="1">3.1.1.29</ecNumber>
    </recommendedName>
</protein>
<dbReference type="AlphaFoldDB" id="A0AAV8XEU1"/>
<keyword evidence="6" id="KW-1185">Reference proteome</keyword>
<dbReference type="Gene3D" id="1.10.8.10">
    <property type="entry name" value="DNA helicase RuvA subunit, C-terminal domain"/>
    <property type="match status" value="1"/>
</dbReference>
<evidence type="ECO:0000256" key="1">
    <source>
        <dbReference type="ARBA" id="ARBA00013260"/>
    </source>
</evidence>
<dbReference type="InterPro" id="IPR023476">
    <property type="entry name" value="Pep_tRNA_hydro_II_dom_sf"/>
</dbReference>
<dbReference type="EC" id="3.1.1.29" evidence="1"/>
<name>A0AAV8XEU1_9CUCU</name>
<dbReference type="SUPFAM" id="SSF102462">
    <property type="entry name" value="Peptidyl-tRNA hydrolase II"/>
    <property type="match status" value="1"/>
</dbReference>
<evidence type="ECO:0000256" key="3">
    <source>
        <dbReference type="ARBA" id="ARBA00048707"/>
    </source>
</evidence>
<dbReference type="PANTHER" id="PTHR12649">
    <property type="entry name" value="PEPTIDYL-TRNA HYDROLASE 2"/>
    <property type="match status" value="1"/>
</dbReference>
<evidence type="ECO:0000313" key="6">
    <source>
        <dbReference type="Proteomes" id="UP001162156"/>
    </source>
</evidence>
<dbReference type="Pfam" id="PF01981">
    <property type="entry name" value="PTH2"/>
    <property type="match status" value="1"/>
</dbReference>
<sequence length="120" mass="13271">MGIPPNIATEALFCTGNKSLDHAVNYVFNSQEYEQETNDITVKREPDGPGGMVDNSGDETVGEEVNYKMTFVVNTSLKMGVGKIAAQVAHACLGLYREMLEQNKEEDLSSWEYTGEKKLC</sequence>
<dbReference type="GO" id="GO:0005829">
    <property type="term" value="C:cytosol"/>
    <property type="evidence" value="ECO:0007669"/>
    <property type="project" value="TreeGrafter"/>
</dbReference>
<dbReference type="InterPro" id="IPR009060">
    <property type="entry name" value="UBA-like_sf"/>
</dbReference>
<comment type="catalytic activity">
    <reaction evidence="3">
        <text>an N-acyl-L-alpha-aminoacyl-tRNA + H2O = an N-acyl-L-amino acid + a tRNA + H(+)</text>
        <dbReference type="Rhea" id="RHEA:54448"/>
        <dbReference type="Rhea" id="RHEA-COMP:10123"/>
        <dbReference type="Rhea" id="RHEA-COMP:13883"/>
        <dbReference type="ChEBI" id="CHEBI:15377"/>
        <dbReference type="ChEBI" id="CHEBI:15378"/>
        <dbReference type="ChEBI" id="CHEBI:59874"/>
        <dbReference type="ChEBI" id="CHEBI:78442"/>
        <dbReference type="ChEBI" id="CHEBI:138191"/>
        <dbReference type="EC" id="3.1.1.29"/>
    </reaction>
</comment>
<dbReference type="GO" id="GO:0004045">
    <property type="term" value="F:peptidyl-tRNA hydrolase activity"/>
    <property type="evidence" value="ECO:0007669"/>
    <property type="project" value="UniProtKB-EC"/>
</dbReference>
<dbReference type="PANTHER" id="PTHR12649:SF29">
    <property type="entry name" value="AMINOACYL-TRNA HYDROLASE"/>
    <property type="match status" value="1"/>
</dbReference>
<evidence type="ECO:0000256" key="4">
    <source>
        <dbReference type="SAM" id="MobiDB-lite"/>
    </source>
</evidence>